<dbReference type="Gene3D" id="3.90.180.10">
    <property type="entry name" value="Medium-chain alcohol dehydrogenases, catalytic domain"/>
    <property type="match status" value="2"/>
</dbReference>
<evidence type="ECO:0000256" key="4">
    <source>
        <dbReference type="ARBA" id="ARBA00022833"/>
    </source>
</evidence>
<evidence type="ECO:0000256" key="2">
    <source>
        <dbReference type="ARBA" id="ARBA00008072"/>
    </source>
</evidence>
<dbReference type="Proteomes" id="UP000249061">
    <property type="component" value="Unassembled WGS sequence"/>
</dbReference>
<evidence type="ECO:0000256" key="1">
    <source>
        <dbReference type="ARBA" id="ARBA00001947"/>
    </source>
</evidence>
<gene>
    <name evidence="6" type="ORF">DI536_03705</name>
</gene>
<evidence type="ECO:0000313" key="7">
    <source>
        <dbReference type="Proteomes" id="UP000249061"/>
    </source>
</evidence>
<dbReference type="CDD" id="cd08255">
    <property type="entry name" value="2-desacetyl-2-hydroxyethyl_bacteriochlorophyllide_like"/>
    <property type="match status" value="1"/>
</dbReference>
<reference evidence="6 7" key="1">
    <citation type="submission" date="2017-08" db="EMBL/GenBank/DDBJ databases">
        <title>Infants hospitalized years apart are colonized by the same room-sourced microbial strains.</title>
        <authorList>
            <person name="Brooks B."/>
            <person name="Olm M.R."/>
            <person name="Firek B.A."/>
            <person name="Baker R."/>
            <person name="Thomas B.C."/>
            <person name="Morowitz M.J."/>
            <person name="Banfield J.F."/>
        </authorList>
    </citation>
    <scope>NUCLEOTIDE SEQUENCE [LARGE SCALE GENOMIC DNA]</scope>
    <source>
        <strain evidence="6">S2_003_000_R2_14</strain>
    </source>
</reference>
<proteinExistence type="inferred from homology"/>
<dbReference type="PANTHER" id="PTHR43350">
    <property type="entry name" value="NAD-DEPENDENT ALCOHOL DEHYDROGENASE"/>
    <property type="match status" value="1"/>
</dbReference>
<dbReference type="AlphaFoldDB" id="A0A2W5W2R4"/>
<dbReference type="InterPro" id="IPR011032">
    <property type="entry name" value="GroES-like_sf"/>
</dbReference>
<dbReference type="EMBL" id="QFQP01000002">
    <property type="protein sequence ID" value="PZR17441.1"/>
    <property type="molecule type" value="Genomic_DNA"/>
</dbReference>
<keyword evidence="5" id="KW-0560">Oxidoreductase</keyword>
<evidence type="ECO:0000313" key="6">
    <source>
        <dbReference type="EMBL" id="PZR17441.1"/>
    </source>
</evidence>
<dbReference type="SUPFAM" id="SSF51735">
    <property type="entry name" value="NAD(P)-binding Rossmann-fold domains"/>
    <property type="match status" value="1"/>
</dbReference>
<evidence type="ECO:0000256" key="3">
    <source>
        <dbReference type="ARBA" id="ARBA00022723"/>
    </source>
</evidence>
<comment type="similarity">
    <text evidence="2">Belongs to the zinc-containing alcohol dehydrogenase family.</text>
</comment>
<dbReference type="Gene3D" id="3.40.50.720">
    <property type="entry name" value="NAD(P)-binding Rossmann-like Domain"/>
    <property type="match status" value="1"/>
</dbReference>
<dbReference type="GO" id="GO:0016491">
    <property type="term" value="F:oxidoreductase activity"/>
    <property type="evidence" value="ECO:0007669"/>
    <property type="project" value="UniProtKB-KW"/>
</dbReference>
<dbReference type="SUPFAM" id="SSF50129">
    <property type="entry name" value="GroES-like"/>
    <property type="match status" value="1"/>
</dbReference>
<dbReference type="GO" id="GO:0046872">
    <property type="term" value="F:metal ion binding"/>
    <property type="evidence" value="ECO:0007669"/>
    <property type="project" value="UniProtKB-KW"/>
</dbReference>
<comment type="cofactor">
    <cofactor evidence="1">
        <name>Zn(2+)</name>
        <dbReference type="ChEBI" id="CHEBI:29105"/>
    </cofactor>
</comment>
<sequence length="314" mass="33327">MGGYNAGSVNRDRVVQIVAPGRVELVDVDVPALNDGEVLVRTEVSALSAGTERLVSNGAVDASFAAQNRPGYCSVGVVEAGEPSLLGARVFAFHPHQSRFVARAADVIRLPEGMSAEVATLLANTETAVSLVMDAAPVLGEVSAVVGLGIVGQLVLAIASRLQSGPVHGVDLRADRIEVARRVSPSALFTTASDVDLLYEVSGSTKALEAAFGLVRREGRIVAGSWYDGAVTLGARAHRNRNTVKFSQVSTIDSSLSGRFDKRRRMSVALDWLSKIPASELITHRIPFAEAPRAWELLARPPQGCLQILLTHGY</sequence>
<protein>
    <submittedName>
        <fullName evidence="6">Oxidoreductase</fullName>
    </submittedName>
</protein>
<dbReference type="PANTHER" id="PTHR43350:SF19">
    <property type="entry name" value="D-GULOSIDE 3-DEHYDROGENASE"/>
    <property type="match status" value="1"/>
</dbReference>
<accession>A0A2W5W2R4</accession>
<keyword evidence="4" id="KW-0862">Zinc</keyword>
<dbReference type="InterPro" id="IPR036291">
    <property type="entry name" value="NAD(P)-bd_dom_sf"/>
</dbReference>
<organism evidence="6 7">
    <name type="scientific">Archangium gephyra</name>
    <dbReference type="NCBI Taxonomy" id="48"/>
    <lineage>
        <taxon>Bacteria</taxon>
        <taxon>Pseudomonadati</taxon>
        <taxon>Myxococcota</taxon>
        <taxon>Myxococcia</taxon>
        <taxon>Myxococcales</taxon>
        <taxon>Cystobacterineae</taxon>
        <taxon>Archangiaceae</taxon>
        <taxon>Archangium</taxon>
    </lineage>
</organism>
<comment type="caution">
    <text evidence="6">The sequence shown here is derived from an EMBL/GenBank/DDBJ whole genome shotgun (WGS) entry which is preliminary data.</text>
</comment>
<keyword evidence="3" id="KW-0479">Metal-binding</keyword>
<name>A0A2W5W2R4_9BACT</name>
<evidence type="ECO:0000256" key="5">
    <source>
        <dbReference type="ARBA" id="ARBA00023002"/>
    </source>
</evidence>